<dbReference type="InterPro" id="IPR026960">
    <property type="entry name" value="RVT-Znf"/>
</dbReference>
<dbReference type="EnsemblPlants" id="evm.model.06.1593">
    <property type="protein sequence ID" value="cds.evm.model.06.1593"/>
    <property type="gene ID" value="evm.TU.06.1593"/>
</dbReference>
<dbReference type="AlphaFoldDB" id="A0A803PV56"/>
<dbReference type="EMBL" id="UZAU01000615">
    <property type="status" value="NOT_ANNOTATED_CDS"/>
    <property type="molecule type" value="Genomic_DNA"/>
</dbReference>
<keyword evidence="3" id="KW-1185">Reference proteome</keyword>
<evidence type="ECO:0000259" key="1">
    <source>
        <dbReference type="Pfam" id="PF13966"/>
    </source>
</evidence>
<reference evidence="2" key="2">
    <citation type="submission" date="2021-03" db="UniProtKB">
        <authorList>
            <consortium name="EnsemblPlants"/>
        </authorList>
    </citation>
    <scope>IDENTIFICATION</scope>
</reference>
<dbReference type="Proteomes" id="UP000596661">
    <property type="component" value="Chromosome 6"/>
</dbReference>
<reference evidence="2" key="1">
    <citation type="submission" date="2018-11" db="EMBL/GenBank/DDBJ databases">
        <authorList>
            <person name="Grassa J C."/>
        </authorList>
    </citation>
    <scope>NUCLEOTIDE SEQUENCE [LARGE SCALE GENOMIC DNA]</scope>
</reference>
<dbReference type="Pfam" id="PF13966">
    <property type="entry name" value="zf-RVT"/>
    <property type="match status" value="1"/>
</dbReference>
<name>A0A803PV56_CANSA</name>
<dbReference type="Gramene" id="evm.model.06.1593">
    <property type="protein sequence ID" value="cds.evm.model.06.1593"/>
    <property type="gene ID" value="evm.TU.06.1593"/>
</dbReference>
<accession>A0A803PV56</accession>
<proteinExistence type="predicted"/>
<evidence type="ECO:0000313" key="3">
    <source>
        <dbReference type="Proteomes" id="UP000596661"/>
    </source>
</evidence>
<protein>
    <recommendedName>
        <fullName evidence="1">Reverse transcriptase zinc-binding domain-containing protein</fullName>
    </recommendedName>
</protein>
<organism evidence="2 3">
    <name type="scientific">Cannabis sativa</name>
    <name type="common">Hemp</name>
    <name type="synonym">Marijuana</name>
    <dbReference type="NCBI Taxonomy" id="3483"/>
    <lineage>
        <taxon>Eukaryota</taxon>
        <taxon>Viridiplantae</taxon>
        <taxon>Streptophyta</taxon>
        <taxon>Embryophyta</taxon>
        <taxon>Tracheophyta</taxon>
        <taxon>Spermatophyta</taxon>
        <taxon>Magnoliopsida</taxon>
        <taxon>eudicotyledons</taxon>
        <taxon>Gunneridae</taxon>
        <taxon>Pentapetalae</taxon>
        <taxon>rosids</taxon>
        <taxon>fabids</taxon>
        <taxon>Rosales</taxon>
        <taxon>Cannabaceae</taxon>
        <taxon>Cannabis</taxon>
    </lineage>
</organism>
<feature type="domain" description="Reverse transcriptase zinc-binding" evidence="1">
    <location>
        <begin position="138"/>
        <end position="204"/>
    </location>
</feature>
<sequence>MFNPKMYDMNQIGKEFVEFFKWIFQDSYHGQRLNCAHLIPDFISQVDQEELLRLPNSKEIRKTLFSMGINKAPGPDGYCGGSYGNVELSWVEGKNVVQGSRATLIKFVGLAMPTYAMETTKLSSHLATKIDGMGAPVLWNNLWNSKIFERHKILWWSILSEALLTRSTLNKDFLIEDTHGPICGMEDESTGHLFLHCNLAYHLWCTSPWRIFSMSDTGIRVCDWIKFIWNLQHKGVNPDEVFLYASVVVDTIWRVWNDKITNLPLSILLLRAALLLGVRLLKIGSN</sequence>
<evidence type="ECO:0000313" key="2">
    <source>
        <dbReference type="EnsemblPlants" id="cds.evm.model.06.1593"/>
    </source>
</evidence>